<dbReference type="SMART" id="SM00382">
    <property type="entry name" value="AAA"/>
    <property type="match status" value="1"/>
</dbReference>
<dbReference type="Proteomes" id="UP000237682">
    <property type="component" value="Unassembled WGS sequence"/>
</dbReference>
<dbReference type="InterPro" id="IPR050166">
    <property type="entry name" value="ABC_transporter_ATP-bind"/>
</dbReference>
<evidence type="ECO:0000313" key="10">
    <source>
        <dbReference type="EMBL" id="PRH84381.1"/>
    </source>
</evidence>
<evidence type="ECO:0000313" key="11">
    <source>
        <dbReference type="Proteomes" id="UP000237682"/>
    </source>
</evidence>
<dbReference type="GO" id="GO:0005524">
    <property type="term" value="F:ATP binding"/>
    <property type="evidence" value="ECO:0007669"/>
    <property type="project" value="UniProtKB-KW"/>
</dbReference>
<keyword evidence="5" id="KW-0547">Nucleotide-binding</keyword>
<evidence type="ECO:0000256" key="1">
    <source>
        <dbReference type="ARBA" id="ARBA00005417"/>
    </source>
</evidence>
<comment type="similarity">
    <text evidence="1">Belongs to the ABC transporter superfamily.</text>
</comment>
<dbReference type="SUPFAM" id="SSF52540">
    <property type="entry name" value="P-loop containing nucleoside triphosphate hydrolases"/>
    <property type="match status" value="1"/>
</dbReference>
<keyword evidence="7" id="KW-1278">Translocase</keyword>
<evidence type="ECO:0000256" key="6">
    <source>
        <dbReference type="ARBA" id="ARBA00022840"/>
    </source>
</evidence>
<keyword evidence="6 10" id="KW-0067">ATP-binding</keyword>
<dbReference type="PANTHER" id="PTHR42788">
    <property type="entry name" value="TAURINE IMPORT ATP-BINDING PROTEIN-RELATED"/>
    <property type="match status" value="1"/>
</dbReference>
<dbReference type="AlphaFoldDB" id="A0A2S9Q4V6"/>
<dbReference type="InterPro" id="IPR003439">
    <property type="entry name" value="ABC_transporter-like_ATP-bd"/>
</dbReference>
<evidence type="ECO:0000256" key="4">
    <source>
        <dbReference type="ARBA" id="ARBA00022519"/>
    </source>
</evidence>
<dbReference type="PANTHER" id="PTHR42788:SF18">
    <property type="entry name" value="TAURINE IMPORT ATP-BINDING PROTEIN TAUB"/>
    <property type="match status" value="1"/>
</dbReference>
<organism evidence="10 11">
    <name type="scientific">Labrys okinawensis</name>
    <dbReference type="NCBI Taxonomy" id="346911"/>
    <lineage>
        <taxon>Bacteria</taxon>
        <taxon>Pseudomonadati</taxon>
        <taxon>Pseudomonadota</taxon>
        <taxon>Alphaproteobacteria</taxon>
        <taxon>Hyphomicrobiales</taxon>
        <taxon>Xanthobacteraceae</taxon>
        <taxon>Labrys</taxon>
    </lineage>
</organism>
<reference evidence="10 11" key="1">
    <citation type="submission" date="2018-02" db="EMBL/GenBank/DDBJ databases">
        <title>Whole genome sequencing of endophytic bacterium.</title>
        <authorList>
            <person name="Eedara R."/>
            <person name="Podile A.R."/>
        </authorList>
    </citation>
    <scope>NUCLEOTIDE SEQUENCE [LARGE SCALE GENOMIC DNA]</scope>
    <source>
        <strain evidence="10 11">RP1T</strain>
    </source>
</reference>
<dbReference type="InterPro" id="IPR003593">
    <property type="entry name" value="AAA+_ATPase"/>
</dbReference>
<feature type="domain" description="ABC transporter" evidence="9">
    <location>
        <begin position="16"/>
        <end position="246"/>
    </location>
</feature>
<evidence type="ECO:0000256" key="8">
    <source>
        <dbReference type="ARBA" id="ARBA00023136"/>
    </source>
</evidence>
<evidence type="ECO:0000256" key="7">
    <source>
        <dbReference type="ARBA" id="ARBA00022967"/>
    </source>
</evidence>
<dbReference type="CDD" id="cd03293">
    <property type="entry name" value="ABC_NrtD_SsuB_transporters"/>
    <property type="match status" value="1"/>
</dbReference>
<accession>A0A2S9Q4V6</accession>
<keyword evidence="11" id="KW-1185">Reference proteome</keyword>
<evidence type="ECO:0000256" key="5">
    <source>
        <dbReference type="ARBA" id="ARBA00022741"/>
    </source>
</evidence>
<evidence type="ECO:0000259" key="9">
    <source>
        <dbReference type="PROSITE" id="PS50893"/>
    </source>
</evidence>
<keyword evidence="2" id="KW-0813">Transport</keyword>
<keyword evidence="8" id="KW-0472">Membrane</keyword>
<keyword evidence="10" id="KW-0378">Hydrolase</keyword>
<dbReference type="OrthoDB" id="9807242at2"/>
<dbReference type="PROSITE" id="PS00211">
    <property type="entry name" value="ABC_TRANSPORTER_1"/>
    <property type="match status" value="1"/>
</dbReference>
<dbReference type="InterPro" id="IPR027417">
    <property type="entry name" value="P-loop_NTPase"/>
</dbReference>
<dbReference type="GO" id="GO:0016887">
    <property type="term" value="F:ATP hydrolysis activity"/>
    <property type="evidence" value="ECO:0007669"/>
    <property type="project" value="InterPro"/>
</dbReference>
<keyword evidence="4" id="KW-0997">Cell inner membrane</keyword>
<evidence type="ECO:0000256" key="2">
    <source>
        <dbReference type="ARBA" id="ARBA00022448"/>
    </source>
</evidence>
<dbReference type="EC" id="3.6.3.36" evidence="10"/>
<dbReference type="Gene3D" id="3.40.50.300">
    <property type="entry name" value="P-loop containing nucleotide triphosphate hydrolases"/>
    <property type="match status" value="1"/>
</dbReference>
<sequence length="270" mass="29190">MRFQGQKGVPVSALSARDVNVVYSGRGGRSVTALSNVSLTIESAEFVVAVGASGCGKTTLLKLLAGFLPPSSGTISLGGKPVTGPGGERGVVFQDDALFPWLSVRGNIEFGPRLAGLDTAVRRERCGRIIDLVGLAEFADHRIWELSGGMRQRVGMARALANEPEILLMDEPLGALDALTREKMQELLIRLWDRTQRSVFLITHSVEEAIFLATRIVVLSPRPGRITREFHTDFSRRVLAGESSRSIKSDPAFIALRERVLAAVLKGADA</sequence>
<dbReference type="Pfam" id="PF00005">
    <property type="entry name" value="ABC_tran"/>
    <property type="match status" value="1"/>
</dbReference>
<dbReference type="InterPro" id="IPR017871">
    <property type="entry name" value="ABC_transporter-like_CS"/>
</dbReference>
<dbReference type="PROSITE" id="PS50893">
    <property type="entry name" value="ABC_TRANSPORTER_2"/>
    <property type="match status" value="1"/>
</dbReference>
<keyword evidence="3" id="KW-1003">Cell membrane</keyword>
<name>A0A2S9Q4V6_9HYPH</name>
<proteinExistence type="inferred from homology"/>
<comment type="caution">
    <text evidence="10">The sequence shown here is derived from an EMBL/GenBank/DDBJ whole genome shotgun (WGS) entry which is preliminary data.</text>
</comment>
<evidence type="ECO:0000256" key="3">
    <source>
        <dbReference type="ARBA" id="ARBA00022475"/>
    </source>
</evidence>
<protein>
    <submittedName>
        <fullName evidence="10">Taurine ABC transporter ATP-binding subunit</fullName>
        <ecNumber evidence="10">3.6.3.36</ecNumber>
    </submittedName>
</protein>
<dbReference type="EMBL" id="PUEJ01000014">
    <property type="protein sequence ID" value="PRH84381.1"/>
    <property type="molecule type" value="Genomic_DNA"/>
</dbReference>
<gene>
    <name evidence="10" type="primary">tauB</name>
    <name evidence="10" type="ORF">C5L14_27300</name>
</gene>